<evidence type="ECO:0000313" key="3">
    <source>
        <dbReference type="Proteomes" id="UP000829829"/>
    </source>
</evidence>
<evidence type="ECO:0000256" key="1">
    <source>
        <dbReference type="SAM" id="Phobius"/>
    </source>
</evidence>
<feature type="transmembrane region" description="Helical" evidence="1">
    <location>
        <begin position="507"/>
        <end position="531"/>
    </location>
</feature>
<feature type="transmembrane region" description="Helical" evidence="1">
    <location>
        <begin position="16"/>
        <end position="37"/>
    </location>
</feature>
<gene>
    <name evidence="2" type="ORF">MAL03_10645</name>
</gene>
<dbReference type="Pfam" id="PF07220">
    <property type="entry name" value="DUF1420"/>
    <property type="match status" value="1"/>
</dbReference>
<proteinExistence type="predicted"/>
<protein>
    <submittedName>
        <fullName evidence="2">DUF1420 domain-containing protein</fullName>
    </submittedName>
</protein>
<feature type="transmembrane region" description="Helical" evidence="1">
    <location>
        <begin position="264"/>
        <end position="281"/>
    </location>
</feature>
<feature type="transmembrane region" description="Helical" evidence="1">
    <location>
        <begin position="477"/>
        <end position="495"/>
    </location>
</feature>
<keyword evidence="1" id="KW-0812">Transmembrane</keyword>
<reference evidence="2" key="1">
    <citation type="submission" date="2022-02" db="EMBL/GenBank/DDBJ databases">
        <title>The genetically variable rfb locus in Leptospira is a mobile cassette and a molecular signature of serovar identity.</title>
        <authorList>
            <person name="Nieves C."/>
            <person name="Vincent A.T."/>
            <person name="Zarantonelli L."/>
            <person name="Picardeau M."/>
            <person name="Veyrier F.J."/>
            <person name="Buschiazzo A."/>
        </authorList>
    </citation>
    <scope>NUCLEOTIDE SEQUENCE</scope>
    <source>
        <strain evidence="2">IP1512017</strain>
    </source>
</reference>
<feature type="transmembrane region" description="Helical" evidence="1">
    <location>
        <begin position="454"/>
        <end position="470"/>
    </location>
</feature>
<sequence length="670" mass="75280">MKFGLDANVAYPPLSVLYSIFLIFGCDFLGFYILKLFENSLGQIKNSWIRWQAPLTGALLFSIILYPLSLFGYTPRFLMKGTAIFLSVLGFINVFFFVKDGIKNLISIGYCSNIFKSFKNNSSIEKNGNNKKYVKGFFLFKAIDHFKNKLNSIEINYVLNGFIILLIIGYALLALCPITNADSLDYHIGVAIEILNQGKMPIFLGWFHGRLAGSGEVLNALGLAIGAEQFGSLLQFSGLLGIYGILSFYTFSKEISESNPTWRRILVISFLTSPVLVFLVSSPKPQLLQIGMTSFAITLLLEIFSNIKTDKNKLFAFSLICILIMSATQAKFSFFLSAFLIGFFSIIFLGSIRLFFYGLLISIFFFTVIVFPSIFWKMKNYNSTLIDVLIHPLPGNVFPGINKFEASLRNYQDSTLIFPLSLIFPNQFGVITTVIGMGLFLVIFLKPIVTQKTFLLNLLIILFVILGSLMGQKASRFFLEPFVWILISLISFNNTLKKLNLPLAKKILGTGILLQACVTLSIIAVGIYQLFPGIFSISLREKVMNQYANGYNLMKWVDLTLPREAVLLSHHRSIALSARKTLSLDWIPFVDFNSADMTSCLRQIKDENVTHILMFGDKIENSRFSGCLGKTIGKTKSYIAVRNPLGQKDFFISSLVEFQSSKLPKCINSK</sequence>
<dbReference type="PROSITE" id="PS51257">
    <property type="entry name" value="PROKAR_LIPOPROTEIN"/>
    <property type="match status" value="1"/>
</dbReference>
<feature type="transmembrane region" description="Helical" evidence="1">
    <location>
        <begin position="77"/>
        <end position="98"/>
    </location>
</feature>
<keyword evidence="1" id="KW-0472">Membrane</keyword>
<feature type="transmembrane region" description="Helical" evidence="1">
    <location>
        <begin position="428"/>
        <end position="448"/>
    </location>
</feature>
<feature type="transmembrane region" description="Helical" evidence="1">
    <location>
        <begin position="49"/>
        <end position="71"/>
    </location>
</feature>
<dbReference type="RefSeq" id="WP_243816025.1">
    <property type="nucleotide sequence ID" value="NZ_CP091957.1"/>
</dbReference>
<feature type="transmembrane region" description="Helical" evidence="1">
    <location>
        <begin position="157"/>
        <end position="175"/>
    </location>
</feature>
<accession>A0AAE9GJJ1</accession>
<dbReference type="Proteomes" id="UP000829829">
    <property type="component" value="Chromosome 1"/>
</dbReference>
<feature type="transmembrane region" description="Helical" evidence="1">
    <location>
        <begin position="233"/>
        <end position="252"/>
    </location>
</feature>
<feature type="transmembrane region" description="Helical" evidence="1">
    <location>
        <begin position="316"/>
        <end position="349"/>
    </location>
</feature>
<keyword evidence="1" id="KW-1133">Transmembrane helix</keyword>
<organism evidence="2 3">
    <name type="scientific">Leptospira noguchii</name>
    <dbReference type="NCBI Taxonomy" id="28182"/>
    <lineage>
        <taxon>Bacteria</taxon>
        <taxon>Pseudomonadati</taxon>
        <taxon>Spirochaetota</taxon>
        <taxon>Spirochaetia</taxon>
        <taxon>Leptospirales</taxon>
        <taxon>Leptospiraceae</taxon>
        <taxon>Leptospira</taxon>
    </lineage>
</organism>
<dbReference type="AlphaFoldDB" id="A0AAE9GJJ1"/>
<name>A0AAE9GJJ1_9LEPT</name>
<dbReference type="InterPro" id="IPR010818">
    <property type="entry name" value="DUF1420"/>
</dbReference>
<evidence type="ECO:0000313" key="2">
    <source>
        <dbReference type="EMBL" id="UOG58327.1"/>
    </source>
</evidence>
<feature type="transmembrane region" description="Helical" evidence="1">
    <location>
        <begin position="355"/>
        <end position="376"/>
    </location>
</feature>
<dbReference type="EMBL" id="CP091957">
    <property type="protein sequence ID" value="UOG58327.1"/>
    <property type="molecule type" value="Genomic_DNA"/>
</dbReference>
<feature type="transmembrane region" description="Helical" evidence="1">
    <location>
        <begin position="287"/>
        <end position="304"/>
    </location>
</feature>